<accession>A0ABP5QUY1</accession>
<evidence type="ECO:0000313" key="3">
    <source>
        <dbReference type="Proteomes" id="UP001500929"/>
    </source>
</evidence>
<dbReference type="PANTHER" id="PTHR43346">
    <property type="entry name" value="LIGAND BINDING DOMAIN PROTEIN, PUTATIVE (AFU_ORTHOLOGUE AFUA_6G14370)-RELATED"/>
    <property type="match status" value="1"/>
</dbReference>
<dbReference type="Proteomes" id="UP001500929">
    <property type="component" value="Unassembled WGS sequence"/>
</dbReference>
<comment type="caution">
    <text evidence="2">The sequence shown here is derived from an EMBL/GenBank/DDBJ whole genome shotgun (WGS) entry which is preliminary data.</text>
</comment>
<protein>
    <recommendedName>
        <fullName evidence="1">Cupin type-2 domain-containing protein</fullName>
    </recommendedName>
</protein>
<dbReference type="Pfam" id="PF07883">
    <property type="entry name" value="Cupin_2"/>
    <property type="match status" value="1"/>
</dbReference>
<keyword evidence="3" id="KW-1185">Reference proteome</keyword>
<dbReference type="EMBL" id="BAAAQY010000011">
    <property type="protein sequence ID" value="GAA2244893.1"/>
    <property type="molecule type" value="Genomic_DNA"/>
</dbReference>
<gene>
    <name evidence="2" type="ORF">GCM10009851_32690</name>
</gene>
<dbReference type="InterPro" id="IPR052538">
    <property type="entry name" value="Flavonoid_dioxygenase-like"/>
</dbReference>
<evidence type="ECO:0000313" key="2">
    <source>
        <dbReference type="EMBL" id="GAA2244893.1"/>
    </source>
</evidence>
<dbReference type="SUPFAM" id="SSF51182">
    <property type="entry name" value="RmlC-like cupins"/>
    <property type="match status" value="1"/>
</dbReference>
<dbReference type="InterPro" id="IPR014710">
    <property type="entry name" value="RmlC-like_jellyroll"/>
</dbReference>
<proteinExistence type="predicted"/>
<organism evidence="2 3">
    <name type="scientific">Herbiconiux moechotypicola</name>
    <dbReference type="NCBI Taxonomy" id="637393"/>
    <lineage>
        <taxon>Bacteria</taxon>
        <taxon>Bacillati</taxon>
        <taxon>Actinomycetota</taxon>
        <taxon>Actinomycetes</taxon>
        <taxon>Micrococcales</taxon>
        <taxon>Microbacteriaceae</taxon>
        <taxon>Herbiconiux</taxon>
    </lineage>
</organism>
<reference evidence="3" key="1">
    <citation type="journal article" date="2019" name="Int. J. Syst. Evol. Microbiol.">
        <title>The Global Catalogue of Microorganisms (GCM) 10K type strain sequencing project: providing services to taxonomists for standard genome sequencing and annotation.</title>
        <authorList>
            <consortium name="The Broad Institute Genomics Platform"/>
            <consortium name="The Broad Institute Genome Sequencing Center for Infectious Disease"/>
            <person name="Wu L."/>
            <person name="Ma J."/>
        </authorList>
    </citation>
    <scope>NUCLEOTIDE SEQUENCE [LARGE SCALE GENOMIC DNA]</scope>
    <source>
        <strain evidence="3">JCM 16117</strain>
    </source>
</reference>
<dbReference type="PANTHER" id="PTHR43346:SF1">
    <property type="entry name" value="QUERCETIN 2,3-DIOXYGENASE-RELATED"/>
    <property type="match status" value="1"/>
</dbReference>
<dbReference type="InterPro" id="IPR011051">
    <property type="entry name" value="RmlC_Cupin_sf"/>
</dbReference>
<dbReference type="InterPro" id="IPR013096">
    <property type="entry name" value="Cupin_2"/>
</dbReference>
<name>A0ABP5QUY1_9MICO</name>
<feature type="domain" description="Cupin type-2" evidence="1">
    <location>
        <begin position="45"/>
        <end position="107"/>
    </location>
</feature>
<sequence length="165" mass="17138">MGMTTAPLLTHDSDLVAYRISAGDTVKLVPLTGPADGSPTSVFFEIWDPSGSQPDNSHPESVEIFVFLKGEGVAVSDEHSVAVTAGDVLVLPVGSVHHIKNASATEKLYAVTVMANDLGSQASDSSVKGFHELVLGGIPDTFDDADRAVFVQNAATVARYAPAAS</sequence>
<evidence type="ECO:0000259" key="1">
    <source>
        <dbReference type="Pfam" id="PF07883"/>
    </source>
</evidence>
<dbReference type="Gene3D" id="2.60.120.10">
    <property type="entry name" value="Jelly Rolls"/>
    <property type="match status" value="1"/>
</dbReference>